<dbReference type="AlphaFoldDB" id="A0ABD0M3X0"/>
<feature type="region of interest" description="Disordered" evidence="1">
    <location>
        <begin position="1"/>
        <end position="48"/>
    </location>
</feature>
<dbReference type="Proteomes" id="UP001519460">
    <property type="component" value="Unassembled WGS sequence"/>
</dbReference>
<feature type="compositionally biased region" description="Polar residues" evidence="1">
    <location>
        <begin position="1"/>
        <end position="16"/>
    </location>
</feature>
<evidence type="ECO:0000313" key="3">
    <source>
        <dbReference type="Proteomes" id="UP001519460"/>
    </source>
</evidence>
<name>A0ABD0M3X0_9CAEN</name>
<evidence type="ECO:0000256" key="1">
    <source>
        <dbReference type="SAM" id="MobiDB-lite"/>
    </source>
</evidence>
<reference evidence="2 3" key="1">
    <citation type="journal article" date="2023" name="Sci. Data">
        <title>Genome assembly of the Korean intertidal mud-creeper Batillaria attramentaria.</title>
        <authorList>
            <person name="Patra A.K."/>
            <person name="Ho P.T."/>
            <person name="Jun S."/>
            <person name="Lee S.J."/>
            <person name="Kim Y."/>
            <person name="Won Y.J."/>
        </authorList>
    </citation>
    <scope>NUCLEOTIDE SEQUENCE [LARGE SCALE GENOMIC DNA]</scope>
    <source>
        <strain evidence="2">Wonlab-2016</strain>
    </source>
</reference>
<evidence type="ECO:0000313" key="2">
    <source>
        <dbReference type="EMBL" id="KAK7506332.1"/>
    </source>
</evidence>
<comment type="caution">
    <text evidence="2">The sequence shown here is derived from an EMBL/GenBank/DDBJ whole genome shotgun (WGS) entry which is preliminary data.</text>
</comment>
<gene>
    <name evidence="2" type="ORF">BaRGS_00002444</name>
</gene>
<dbReference type="EMBL" id="JACVVK020000007">
    <property type="protein sequence ID" value="KAK7506332.1"/>
    <property type="molecule type" value="Genomic_DNA"/>
</dbReference>
<sequence>MAMMNSLSANTEQSTGDARCGGVASDIGKSRKTWHSRQTDQDSYTPPGIVSPPQPFCWLISAHLSPGK</sequence>
<organism evidence="2 3">
    <name type="scientific">Batillaria attramentaria</name>
    <dbReference type="NCBI Taxonomy" id="370345"/>
    <lineage>
        <taxon>Eukaryota</taxon>
        <taxon>Metazoa</taxon>
        <taxon>Spiralia</taxon>
        <taxon>Lophotrochozoa</taxon>
        <taxon>Mollusca</taxon>
        <taxon>Gastropoda</taxon>
        <taxon>Caenogastropoda</taxon>
        <taxon>Sorbeoconcha</taxon>
        <taxon>Cerithioidea</taxon>
        <taxon>Batillariidae</taxon>
        <taxon>Batillaria</taxon>
    </lineage>
</organism>
<protein>
    <submittedName>
        <fullName evidence="2">Uncharacterized protein</fullName>
    </submittedName>
</protein>
<proteinExistence type="predicted"/>
<accession>A0ABD0M3X0</accession>
<keyword evidence="3" id="KW-1185">Reference proteome</keyword>